<keyword evidence="7 9" id="KW-0413">Isomerase</keyword>
<dbReference type="Pfam" id="PF00254">
    <property type="entry name" value="FKBP_C"/>
    <property type="match status" value="1"/>
</dbReference>
<evidence type="ECO:0000256" key="3">
    <source>
        <dbReference type="ARBA" id="ARBA00006577"/>
    </source>
</evidence>
<evidence type="ECO:0000259" key="11">
    <source>
        <dbReference type="PROSITE" id="PS50059"/>
    </source>
</evidence>
<dbReference type="InterPro" id="IPR001179">
    <property type="entry name" value="PPIase_FKBP_dom"/>
</dbReference>
<dbReference type="SUPFAM" id="SSF54534">
    <property type="entry name" value="FKBP-like"/>
    <property type="match status" value="1"/>
</dbReference>
<evidence type="ECO:0000256" key="1">
    <source>
        <dbReference type="ARBA" id="ARBA00000971"/>
    </source>
</evidence>
<keyword evidence="5 9" id="KW-0697">Rotamase</keyword>
<dbReference type="GO" id="GO:0042026">
    <property type="term" value="P:protein refolding"/>
    <property type="evidence" value="ECO:0007669"/>
    <property type="project" value="UniProtKB-ARBA"/>
</dbReference>
<gene>
    <name evidence="12" type="ORF">HELGO_WM66104</name>
</gene>
<evidence type="ECO:0000256" key="2">
    <source>
        <dbReference type="ARBA" id="ARBA00004496"/>
    </source>
</evidence>
<name>A0A6S6TXB0_9BACT</name>
<evidence type="ECO:0000256" key="5">
    <source>
        <dbReference type="ARBA" id="ARBA00023110"/>
    </source>
</evidence>
<reference evidence="12" key="1">
    <citation type="submission" date="2020-01" db="EMBL/GenBank/DDBJ databases">
        <authorList>
            <person name="Meier V. D."/>
            <person name="Meier V D."/>
        </authorList>
    </citation>
    <scope>NUCLEOTIDE SEQUENCE</scope>
    <source>
        <strain evidence="12">HLG_WM_MAG_03</strain>
    </source>
</reference>
<evidence type="ECO:0000256" key="4">
    <source>
        <dbReference type="ARBA" id="ARBA00022490"/>
    </source>
</evidence>
<comment type="catalytic activity">
    <reaction evidence="1 9 10">
        <text>[protein]-peptidylproline (omega=180) = [protein]-peptidylproline (omega=0)</text>
        <dbReference type="Rhea" id="RHEA:16237"/>
        <dbReference type="Rhea" id="RHEA-COMP:10747"/>
        <dbReference type="Rhea" id="RHEA-COMP:10748"/>
        <dbReference type="ChEBI" id="CHEBI:83833"/>
        <dbReference type="ChEBI" id="CHEBI:83834"/>
        <dbReference type="EC" id="5.2.1.8"/>
    </reaction>
</comment>
<organism evidence="12">
    <name type="scientific">uncultured Sulfurovum sp</name>
    <dbReference type="NCBI Taxonomy" id="269237"/>
    <lineage>
        <taxon>Bacteria</taxon>
        <taxon>Pseudomonadati</taxon>
        <taxon>Campylobacterota</taxon>
        <taxon>Epsilonproteobacteria</taxon>
        <taxon>Campylobacterales</taxon>
        <taxon>Sulfurovaceae</taxon>
        <taxon>Sulfurovum</taxon>
        <taxon>environmental samples</taxon>
    </lineage>
</organism>
<evidence type="ECO:0000256" key="9">
    <source>
        <dbReference type="PROSITE-ProRule" id="PRU00277"/>
    </source>
</evidence>
<evidence type="ECO:0000256" key="8">
    <source>
        <dbReference type="ARBA" id="ARBA00037071"/>
    </source>
</evidence>
<comment type="similarity">
    <text evidence="3 10">Belongs to the FKBP-type PPIase family.</text>
</comment>
<evidence type="ECO:0000256" key="10">
    <source>
        <dbReference type="RuleBase" id="RU003915"/>
    </source>
</evidence>
<comment type="function">
    <text evidence="8">Also involved in hydrogenase metallocenter assembly, probably by participating in the nickel insertion step. This function in hydrogenase biosynthesis requires chaperone activity and the presence of the metal-binding domain, but not PPIase activity.</text>
</comment>
<dbReference type="PANTHER" id="PTHR47861:SF3">
    <property type="entry name" value="FKBP-TYPE PEPTIDYL-PROLYL CIS-TRANS ISOMERASE SLYD"/>
    <property type="match status" value="1"/>
</dbReference>
<evidence type="ECO:0000256" key="7">
    <source>
        <dbReference type="ARBA" id="ARBA00023235"/>
    </source>
</evidence>
<evidence type="ECO:0000313" key="12">
    <source>
        <dbReference type="EMBL" id="CAA6827171.1"/>
    </source>
</evidence>
<evidence type="ECO:0000256" key="6">
    <source>
        <dbReference type="ARBA" id="ARBA00023186"/>
    </source>
</evidence>
<accession>A0A6S6TXB0</accession>
<dbReference type="EMBL" id="CACVAR010000416">
    <property type="protein sequence ID" value="CAA6827171.1"/>
    <property type="molecule type" value="Genomic_DNA"/>
</dbReference>
<dbReference type="GO" id="GO:0005737">
    <property type="term" value="C:cytoplasm"/>
    <property type="evidence" value="ECO:0007669"/>
    <property type="project" value="UniProtKB-SubCell"/>
</dbReference>
<dbReference type="GO" id="GO:0003755">
    <property type="term" value="F:peptidyl-prolyl cis-trans isomerase activity"/>
    <property type="evidence" value="ECO:0007669"/>
    <property type="project" value="UniProtKB-UniRule"/>
</dbReference>
<protein>
    <recommendedName>
        <fullName evidence="10">Peptidyl-prolyl cis-trans isomerase</fullName>
        <ecNumber evidence="10">5.2.1.8</ecNumber>
    </recommendedName>
</protein>
<proteinExistence type="inferred from homology"/>
<dbReference type="Gene3D" id="3.10.50.40">
    <property type="match status" value="1"/>
</dbReference>
<dbReference type="PANTHER" id="PTHR47861">
    <property type="entry name" value="FKBP-TYPE PEPTIDYL-PROLYL CIS-TRANS ISOMERASE SLYD"/>
    <property type="match status" value="1"/>
</dbReference>
<dbReference type="PROSITE" id="PS50059">
    <property type="entry name" value="FKBP_PPIASE"/>
    <property type="match status" value="1"/>
</dbReference>
<dbReference type="InterPro" id="IPR046357">
    <property type="entry name" value="PPIase_dom_sf"/>
</dbReference>
<keyword evidence="4" id="KW-0963">Cytoplasm</keyword>
<keyword evidence="6" id="KW-0143">Chaperone</keyword>
<feature type="domain" description="PPIase FKBP-type" evidence="11">
    <location>
        <begin position="16"/>
        <end position="104"/>
    </location>
</feature>
<dbReference type="EC" id="5.2.1.8" evidence="10"/>
<comment type="subcellular location">
    <subcellularLocation>
        <location evidence="2">Cytoplasm</location>
    </subcellularLocation>
</comment>
<sequence length="162" mass="18038">TIIAQKIGFSVNIQKNTMVSVSMVLKDENGNVIENNDEEIIYLHGGYGHMFQKIEDELEGKNIGDTFNINLSPAEAFGEFNEELVSKELLSELPEDVEVGMELDGEVEGVIFAVLEMDETHALVDGNHPYAGYALIADGKVLEIEHLDDETVTKILEDEHHH</sequence>
<feature type="non-terminal residue" evidence="12">
    <location>
        <position position="1"/>
    </location>
</feature>
<dbReference type="AlphaFoldDB" id="A0A6S6TXB0"/>